<organism evidence="1 2">
    <name type="scientific">Lacrimispora amygdalina</name>
    <dbReference type="NCBI Taxonomy" id="253257"/>
    <lineage>
        <taxon>Bacteria</taxon>
        <taxon>Bacillati</taxon>
        <taxon>Bacillota</taxon>
        <taxon>Clostridia</taxon>
        <taxon>Lachnospirales</taxon>
        <taxon>Lachnospiraceae</taxon>
        <taxon>Lacrimispora</taxon>
    </lineage>
</organism>
<accession>A0ABQ5M312</accession>
<keyword evidence="2" id="KW-1185">Reference proteome</keyword>
<comment type="caution">
    <text evidence="1">The sequence shown here is derived from an EMBL/GenBank/DDBJ whole genome shotgun (WGS) entry which is preliminary data.</text>
</comment>
<evidence type="ECO:0000313" key="1">
    <source>
        <dbReference type="EMBL" id="GLB28995.1"/>
    </source>
</evidence>
<sequence length="71" mass="8481">MLSTGLSDAYFYRAKPVTEMERKRNRGYNGGDMYWNNSWTKTILCLYIYRHINKMVNYIKYNIEKSGGNIK</sequence>
<name>A0ABQ5M312_9FIRM</name>
<dbReference type="Proteomes" id="UP001419084">
    <property type="component" value="Unassembled WGS sequence"/>
</dbReference>
<gene>
    <name evidence="1" type="ORF">LAD12857_09180</name>
</gene>
<reference evidence="1 2" key="1">
    <citation type="journal article" date="2024" name="Int. J. Syst. Evol. Microbiol.">
        <title>Lacrimispora brassicae sp. nov. isolated from fermented cabbage, and proposal of Clostridium indicum Gundawar et al. 2019 and Clostridium methoxybenzovorans Mechichi et al. 1999 as heterotypic synonyms of Lacrimispora amygdalina (Parshina et al. 2003) Haas and Blanchard 2020 and Lacrimispora indolis (McClung and McCoy 1957) Haas and Blanchard 2020, respectively.</title>
        <authorList>
            <person name="Kobayashi H."/>
            <person name="Tanizawa Y."/>
            <person name="Sakamoto M."/>
            <person name="Ohkuma M."/>
            <person name="Tohno M."/>
        </authorList>
    </citation>
    <scope>NUCLEOTIDE SEQUENCE [LARGE SCALE GENOMIC DNA]</scope>
    <source>
        <strain evidence="1 2">DSM 12857</strain>
    </source>
</reference>
<dbReference type="EMBL" id="BRPJ01000016">
    <property type="protein sequence ID" value="GLB28995.1"/>
    <property type="molecule type" value="Genomic_DNA"/>
</dbReference>
<proteinExistence type="predicted"/>
<evidence type="ECO:0000313" key="2">
    <source>
        <dbReference type="Proteomes" id="UP001419084"/>
    </source>
</evidence>
<protein>
    <submittedName>
        <fullName evidence="1">Uncharacterized protein</fullName>
    </submittedName>
</protein>